<sequence length="40" mass="3986">MTVNTLPGLAASTCAILARSSPGRAFPAPDGELAPVVGEF</sequence>
<evidence type="ECO:0000313" key="2">
    <source>
        <dbReference type="Proteomes" id="UP001602058"/>
    </source>
</evidence>
<gene>
    <name evidence="1" type="ORF">ACFY1D_35690</name>
</gene>
<evidence type="ECO:0000313" key="1">
    <source>
        <dbReference type="EMBL" id="MFF4526730.1"/>
    </source>
</evidence>
<proteinExistence type="predicted"/>
<accession>A0ABW6UXC3</accession>
<name>A0ABW6UXC3_9ACTN</name>
<reference evidence="1 2" key="1">
    <citation type="submission" date="2024-10" db="EMBL/GenBank/DDBJ databases">
        <title>The Natural Products Discovery Center: Release of the First 8490 Sequenced Strains for Exploring Actinobacteria Biosynthetic Diversity.</title>
        <authorList>
            <person name="Kalkreuter E."/>
            <person name="Kautsar S.A."/>
            <person name="Yang D."/>
            <person name="Bader C.D."/>
            <person name="Teijaro C.N."/>
            <person name="Fluegel L."/>
            <person name="Davis C.M."/>
            <person name="Simpson J.R."/>
            <person name="Lauterbach L."/>
            <person name="Steele A.D."/>
            <person name="Gui C."/>
            <person name="Meng S."/>
            <person name="Li G."/>
            <person name="Viehrig K."/>
            <person name="Ye F."/>
            <person name="Su P."/>
            <person name="Kiefer A.F."/>
            <person name="Nichols A."/>
            <person name="Cepeda A.J."/>
            <person name="Yan W."/>
            <person name="Fan B."/>
            <person name="Jiang Y."/>
            <person name="Adhikari A."/>
            <person name="Zheng C.-J."/>
            <person name="Schuster L."/>
            <person name="Cowan T.M."/>
            <person name="Smanski M.J."/>
            <person name="Chevrette M.G."/>
            <person name="De Carvalho L.P.S."/>
            <person name="Shen B."/>
        </authorList>
    </citation>
    <scope>NUCLEOTIDE SEQUENCE [LARGE SCALE GENOMIC DNA]</scope>
    <source>
        <strain evidence="1 2">NPDC001390</strain>
    </source>
</reference>
<comment type="caution">
    <text evidence="1">The sequence shown here is derived from an EMBL/GenBank/DDBJ whole genome shotgun (WGS) entry which is preliminary data.</text>
</comment>
<dbReference type="Proteomes" id="UP001602058">
    <property type="component" value="Unassembled WGS sequence"/>
</dbReference>
<dbReference type="EMBL" id="JBIAWJ010000028">
    <property type="protein sequence ID" value="MFF4526730.1"/>
    <property type="molecule type" value="Genomic_DNA"/>
</dbReference>
<protein>
    <submittedName>
        <fullName evidence="1">Uncharacterized protein</fullName>
    </submittedName>
</protein>
<keyword evidence="2" id="KW-1185">Reference proteome</keyword>
<organism evidence="1 2">
    <name type="scientific">Streptomyces bluensis</name>
    <dbReference type="NCBI Taxonomy" id="33897"/>
    <lineage>
        <taxon>Bacteria</taxon>
        <taxon>Bacillati</taxon>
        <taxon>Actinomycetota</taxon>
        <taxon>Actinomycetes</taxon>
        <taxon>Kitasatosporales</taxon>
        <taxon>Streptomycetaceae</taxon>
        <taxon>Streptomyces</taxon>
    </lineage>
</organism>
<dbReference type="RefSeq" id="WP_351084386.1">
    <property type="nucleotide sequence ID" value="NZ_JBEOZG010000025.1"/>
</dbReference>